<dbReference type="EMBL" id="JAGSOG010000472">
    <property type="protein sequence ID" value="MBR7839513.1"/>
    <property type="molecule type" value="Genomic_DNA"/>
</dbReference>
<gene>
    <name evidence="4" type="ORF">KDL01_40030</name>
</gene>
<keyword evidence="5" id="KW-1185">Reference proteome</keyword>
<dbReference type="AlphaFoldDB" id="A0A941EY44"/>
<feature type="compositionally biased region" description="Gly residues" evidence="1">
    <location>
        <begin position="72"/>
        <end position="92"/>
    </location>
</feature>
<name>A0A941EY44_9ACTN</name>
<protein>
    <submittedName>
        <fullName evidence="4">DUF4232 domain-containing protein</fullName>
    </submittedName>
</protein>
<proteinExistence type="predicted"/>
<dbReference type="Pfam" id="PF14016">
    <property type="entry name" value="DUF4232"/>
    <property type="match status" value="1"/>
</dbReference>
<evidence type="ECO:0000313" key="4">
    <source>
        <dbReference type="EMBL" id="MBR7839513.1"/>
    </source>
</evidence>
<accession>A0A941EY44</accession>
<feature type="chain" id="PRO_5036829423" evidence="2">
    <location>
        <begin position="33"/>
        <end position="246"/>
    </location>
</feature>
<feature type="compositionally biased region" description="Low complexity" evidence="1">
    <location>
        <begin position="38"/>
        <end position="53"/>
    </location>
</feature>
<comment type="caution">
    <text evidence="4">The sequence shown here is derived from an EMBL/GenBank/DDBJ whole genome shotgun (WGS) entry which is preliminary data.</text>
</comment>
<evidence type="ECO:0000256" key="1">
    <source>
        <dbReference type="SAM" id="MobiDB-lite"/>
    </source>
</evidence>
<dbReference type="Proteomes" id="UP000675781">
    <property type="component" value="Unassembled WGS sequence"/>
</dbReference>
<evidence type="ECO:0000256" key="2">
    <source>
        <dbReference type="SAM" id="SignalP"/>
    </source>
</evidence>
<keyword evidence="2" id="KW-0732">Signal</keyword>
<feature type="region of interest" description="Disordered" evidence="1">
    <location>
        <begin position="38"/>
        <end position="94"/>
    </location>
</feature>
<evidence type="ECO:0000313" key="5">
    <source>
        <dbReference type="Proteomes" id="UP000675781"/>
    </source>
</evidence>
<feature type="signal peptide" evidence="2">
    <location>
        <begin position="1"/>
        <end position="32"/>
    </location>
</feature>
<dbReference type="RefSeq" id="WP_212533944.1">
    <property type="nucleotide sequence ID" value="NZ_JAGSOG010000472.1"/>
</dbReference>
<feature type="domain" description="DUF4232" evidence="3">
    <location>
        <begin position="105"/>
        <end position="241"/>
    </location>
</feature>
<sequence length="246" mass="23593">MNLDRFVQARRAAAALGALVGTLALCTACVGASTPGTTSTGTGTVVAKTSSTGTGTGGATGGGATTTSGTGSTTGSGGGTGGTTGGTGGTGGSTSNAGSNTCLVRYLNGTVGASQGTAGSVYVNIVFKNLNNAPCTLYGYPGVSFGKGGPGTGVTLTQVGAPADKNPAVAKTLVTLQPGGYAYATLQIGDAGNYPSATCNPTPTTYLMVYPPNTSNQLYIPYTSTACTSSSVVTLHVEAVQAGTGG</sequence>
<feature type="compositionally biased region" description="Gly residues" evidence="1">
    <location>
        <begin position="54"/>
        <end position="64"/>
    </location>
</feature>
<evidence type="ECO:0000259" key="3">
    <source>
        <dbReference type="Pfam" id="PF14016"/>
    </source>
</evidence>
<reference evidence="4" key="1">
    <citation type="submission" date="2021-04" db="EMBL/GenBank/DDBJ databases">
        <title>Genome based classification of Actinospica acidithermotolerans sp. nov., an actinobacterium isolated from an Indonesian hot spring.</title>
        <authorList>
            <person name="Kusuma A.B."/>
            <person name="Putra K.E."/>
            <person name="Nafisah S."/>
            <person name="Loh J."/>
            <person name="Nouioui I."/>
            <person name="Goodfellow M."/>
        </authorList>
    </citation>
    <scope>NUCLEOTIDE SEQUENCE</scope>
    <source>
        <strain evidence="4">CSCA 57</strain>
    </source>
</reference>
<dbReference type="InterPro" id="IPR025326">
    <property type="entry name" value="DUF4232"/>
</dbReference>
<organism evidence="4 5">
    <name type="scientific">Actinospica durhamensis</name>
    <dbReference type="NCBI Taxonomy" id="1508375"/>
    <lineage>
        <taxon>Bacteria</taxon>
        <taxon>Bacillati</taxon>
        <taxon>Actinomycetota</taxon>
        <taxon>Actinomycetes</taxon>
        <taxon>Catenulisporales</taxon>
        <taxon>Actinospicaceae</taxon>
        <taxon>Actinospica</taxon>
    </lineage>
</organism>